<organism evidence="3 4">
    <name type="scientific">Cupriavidus respiraculi</name>
    <dbReference type="NCBI Taxonomy" id="195930"/>
    <lineage>
        <taxon>Bacteria</taxon>
        <taxon>Pseudomonadati</taxon>
        <taxon>Pseudomonadota</taxon>
        <taxon>Betaproteobacteria</taxon>
        <taxon>Burkholderiales</taxon>
        <taxon>Burkholderiaceae</taxon>
        <taxon>Cupriavidus</taxon>
    </lineage>
</organism>
<comment type="caution">
    <text evidence="3">The sequence shown here is derived from an EMBL/GenBank/DDBJ whole genome shotgun (WGS) entry which is preliminary data.</text>
</comment>
<name>A0ABM8XGA8_9BURK</name>
<feature type="domain" description="HTH marR-type" evidence="2">
    <location>
        <begin position="52"/>
        <end position="184"/>
    </location>
</feature>
<dbReference type="Gene3D" id="1.10.10.10">
    <property type="entry name" value="Winged helix-like DNA-binding domain superfamily/Winged helix DNA-binding domain"/>
    <property type="match status" value="1"/>
</dbReference>
<dbReference type="PRINTS" id="PR00598">
    <property type="entry name" value="HTHMARR"/>
</dbReference>
<dbReference type="InterPro" id="IPR036390">
    <property type="entry name" value="WH_DNA-bd_sf"/>
</dbReference>
<evidence type="ECO:0000313" key="3">
    <source>
        <dbReference type="EMBL" id="CAG9179097.1"/>
    </source>
</evidence>
<feature type="compositionally biased region" description="Low complexity" evidence="1">
    <location>
        <begin position="20"/>
        <end position="38"/>
    </location>
</feature>
<dbReference type="RefSeq" id="WP_224043274.1">
    <property type="nucleotide sequence ID" value="NZ_CAJZAH010000004.1"/>
</dbReference>
<feature type="region of interest" description="Disordered" evidence="1">
    <location>
        <begin position="1"/>
        <end position="38"/>
    </location>
</feature>
<dbReference type="InterPro" id="IPR000835">
    <property type="entry name" value="HTH_MarR-typ"/>
</dbReference>
<dbReference type="SUPFAM" id="SSF46785">
    <property type="entry name" value="Winged helix' DNA-binding domain"/>
    <property type="match status" value="1"/>
</dbReference>
<evidence type="ECO:0000313" key="4">
    <source>
        <dbReference type="Proteomes" id="UP000721236"/>
    </source>
</evidence>
<dbReference type="Proteomes" id="UP000721236">
    <property type="component" value="Unassembled WGS sequence"/>
</dbReference>
<evidence type="ECO:0000256" key="1">
    <source>
        <dbReference type="SAM" id="MobiDB-lite"/>
    </source>
</evidence>
<accession>A0ABM8XGA8</accession>
<dbReference type="PANTHER" id="PTHR33164">
    <property type="entry name" value="TRANSCRIPTIONAL REGULATOR, MARR FAMILY"/>
    <property type="match status" value="1"/>
</dbReference>
<proteinExistence type="predicted"/>
<reference evidence="3 4" key="1">
    <citation type="submission" date="2021-08" db="EMBL/GenBank/DDBJ databases">
        <authorList>
            <person name="Peeters C."/>
        </authorList>
    </citation>
    <scope>NUCLEOTIDE SEQUENCE [LARGE SCALE GENOMIC DNA]</scope>
    <source>
        <strain evidence="3 4">LMG 21510</strain>
    </source>
</reference>
<dbReference type="PROSITE" id="PS50995">
    <property type="entry name" value="HTH_MARR_2"/>
    <property type="match status" value="1"/>
</dbReference>
<sequence>MTAVPSSGSHDEPLSPDPVPVAAAPAEPDTGAAATDGAFDPHLPEVEYGVLDGLTGYAIRRAQIRIYEDFVRSLAPWNITPPRFSALTIIANNPDLKLTELARILGIARSGAVLLIDALEDMKLVARRASRSDRRAHSLALTPTGRKTLEAVTQAVCEHDARIASGLSAQQRATLLDLLARLGPPR</sequence>
<dbReference type="EMBL" id="CAJZAH010000004">
    <property type="protein sequence ID" value="CAG9179097.1"/>
    <property type="molecule type" value="Genomic_DNA"/>
</dbReference>
<evidence type="ECO:0000259" key="2">
    <source>
        <dbReference type="PROSITE" id="PS50995"/>
    </source>
</evidence>
<dbReference type="InterPro" id="IPR039422">
    <property type="entry name" value="MarR/SlyA-like"/>
</dbReference>
<dbReference type="Pfam" id="PF01047">
    <property type="entry name" value="MarR"/>
    <property type="match status" value="1"/>
</dbReference>
<dbReference type="SMART" id="SM00347">
    <property type="entry name" value="HTH_MARR"/>
    <property type="match status" value="1"/>
</dbReference>
<dbReference type="InterPro" id="IPR036388">
    <property type="entry name" value="WH-like_DNA-bd_sf"/>
</dbReference>
<protein>
    <submittedName>
        <fullName evidence="3">Transcriptional regulator SlyA</fullName>
    </submittedName>
</protein>
<dbReference type="PANTHER" id="PTHR33164:SF89">
    <property type="entry name" value="MARR FAMILY REGULATORY PROTEIN"/>
    <property type="match status" value="1"/>
</dbReference>
<keyword evidence="4" id="KW-1185">Reference proteome</keyword>
<gene>
    <name evidence="3" type="primary">slyA_2</name>
    <name evidence="3" type="ORF">LMG21510_03685</name>
</gene>